<dbReference type="EMBL" id="PFAV01000055">
    <property type="protein sequence ID" value="PIR91110.1"/>
    <property type="molecule type" value="Genomic_DNA"/>
</dbReference>
<dbReference type="SMART" id="SM00320">
    <property type="entry name" value="WD40"/>
    <property type="match status" value="1"/>
</dbReference>
<dbReference type="InterPro" id="IPR036322">
    <property type="entry name" value="WD40_repeat_dom_sf"/>
</dbReference>
<evidence type="ECO:0000313" key="4">
    <source>
        <dbReference type="EMBL" id="PIR91110.1"/>
    </source>
</evidence>
<evidence type="ECO:0000313" key="5">
    <source>
        <dbReference type="Proteomes" id="UP000228906"/>
    </source>
</evidence>
<sequence length="71" mass="7551">MSRAQARDAGGSLMKRFIFIIFSFSFLVSVSLFAATLVSINSLSFSPDGNLLASGSGDKTTKLWDVKSGSL</sequence>
<dbReference type="PROSITE" id="PS00678">
    <property type="entry name" value="WD_REPEATS_1"/>
    <property type="match status" value="1"/>
</dbReference>
<organism evidence="4 5">
    <name type="scientific">bacterium (Candidatus Gribaldobacteria) CG10_big_fil_rev_8_21_14_0_10_41_12</name>
    <dbReference type="NCBI Taxonomy" id="2014277"/>
    <lineage>
        <taxon>Bacteria</taxon>
        <taxon>Candidatus Gribaldobacteria</taxon>
    </lineage>
</organism>
<dbReference type="Gene3D" id="2.130.10.10">
    <property type="entry name" value="YVTN repeat-like/Quinoprotein amine dehydrogenase"/>
    <property type="match status" value="1"/>
</dbReference>
<dbReference type="SUPFAM" id="SSF50978">
    <property type="entry name" value="WD40 repeat-like"/>
    <property type="match status" value="1"/>
</dbReference>
<keyword evidence="2" id="KW-0677">Repeat</keyword>
<dbReference type="PROSITE" id="PS50294">
    <property type="entry name" value="WD_REPEATS_REGION"/>
    <property type="match status" value="1"/>
</dbReference>
<name>A0A2H0UYA9_9BACT</name>
<feature type="repeat" description="WD" evidence="3">
    <location>
        <begin position="33"/>
        <end position="71"/>
    </location>
</feature>
<evidence type="ECO:0000256" key="3">
    <source>
        <dbReference type="PROSITE-ProRule" id="PRU00221"/>
    </source>
</evidence>
<proteinExistence type="predicted"/>
<comment type="caution">
    <text evidence="4">The sequence shown here is derived from an EMBL/GenBank/DDBJ whole genome shotgun (WGS) entry which is preliminary data.</text>
</comment>
<evidence type="ECO:0000256" key="2">
    <source>
        <dbReference type="ARBA" id="ARBA00022737"/>
    </source>
</evidence>
<dbReference type="Proteomes" id="UP000228906">
    <property type="component" value="Unassembled WGS sequence"/>
</dbReference>
<dbReference type="InterPro" id="IPR019775">
    <property type="entry name" value="WD40_repeat_CS"/>
</dbReference>
<dbReference type="Pfam" id="PF00400">
    <property type="entry name" value="WD40"/>
    <property type="match status" value="1"/>
</dbReference>
<keyword evidence="1 3" id="KW-0853">WD repeat</keyword>
<evidence type="ECO:0000256" key="1">
    <source>
        <dbReference type="ARBA" id="ARBA00022574"/>
    </source>
</evidence>
<dbReference type="InterPro" id="IPR001680">
    <property type="entry name" value="WD40_rpt"/>
</dbReference>
<reference evidence="5" key="1">
    <citation type="submission" date="2017-09" db="EMBL/GenBank/DDBJ databases">
        <title>Depth-based differentiation of microbial function through sediment-hosted aquifers and enrichment of novel symbionts in the deep terrestrial subsurface.</title>
        <authorList>
            <person name="Probst A.J."/>
            <person name="Ladd B."/>
            <person name="Jarett J.K."/>
            <person name="Geller-Mcgrath D.E."/>
            <person name="Sieber C.M.K."/>
            <person name="Emerson J.B."/>
            <person name="Anantharaman K."/>
            <person name="Thomas B.C."/>
            <person name="Malmstrom R."/>
            <person name="Stieglmeier M."/>
            <person name="Klingl A."/>
            <person name="Woyke T."/>
            <person name="Ryan C.M."/>
            <person name="Banfield J.F."/>
        </authorList>
    </citation>
    <scope>NUCLEOTIDE SEQUENCE [LARGE SCALE GENOMIC DNA]</scope>
</reference>
<gene>
    <name evidence="4" type="ORF">COU03_03055</name>
</gene>
<protein>
    <submittedName>
        <fullName evidence="4">Uncharacterized protein</fullName>
    </submittedName>
</protein>
<accession>A0A2H0UYA9</accession>
<dbReference type="PROSITE" id="PS50082">
    <property type="entry name" value="WD_REPEATS_2"/>
    <property type="match status" value="1"/>
</dbReference>
<dbReference type="InterPro" id="IPR015943">
    <property type="entry name" value="WD40/YVTN_repeat-like_dom_sf"/>
</dbReference>
<dbReference type="AlphaFoldDB" id="A0A2H0UYA9"/>
<feature type="non-terminal residue" evidence="4">
    <location>
        <position position="71"/>
    </location>
</feature>